<dbReference type="Proteomes" id="UP000280188">
    <property type="component" value="Chromosome"/>
</dbReference>
<sequence>MGRVRNAGIFRVAFKLNSPFTYFFSIGFGYSSFL</sequence>
<keyword evidence="1" id="KW-0472">Membrane</keyword>
<dbReference type="EMBL" id="AP018795">
    <property type="protein sequence ID" value="BBF66394.1"/>
    <property type="molecule type" value="Genomic_DNA"/>
</dbReference>
<reference evidence="2 3" key="1">
    <citation type="journal article" date="2018" name="Microbiol. Resour. Announc.">
        <title>Complete Genome Sequence of Acidithiobacillus ferridurans JCM 18981.</title>
        <authorList>
            <person name="Miyauchi T."/>
            <person name="Kouzuma A."/>
            <person name="Abe T."/>
            <person name="Watanabe K."/>
        </authorList>
    </citation>
    <scope>NUCLEOTIDE SEQUENCE [LARGE SCALE GENOMIC DNA]</scope>
    <source>
        <strain evidence="3">ATCC 33020 / DSM 29468 / JCM 18981 / 11Fe</strain>
    </source>
</reference>
<dbReference type="KEGG" id="afj:AFERRID_26120"/>
<organism evidence="2 3">
    <name type="scientific">Acidithiobacillus ferridurans</name>
    <dbReference type="NCBI Taxonomy" id="1232575"/>
    <lineage>
        <taxon>Bacteria</taxon>
        <taxon>Pseudomonadati</taxon>
        <taxon>Pseudomonadota</taxon>
        <taxon>Acidithiobacillia</taxon>
        <taxon>Acidithiobacillales</taxon>
        <taxon>Acidithiobacillaceae</taxon>
        <taxon>Acidithiobacillus</taxon>
    </lineage>
</organism>
<evidence type="ECO:0000313" key="3">
    <source>
        <dbReference type="Proteomes" id="UP000280188"/>
    </source>
</evidence>
<evidence type="ECO:0000313" key="2">
    <source>
        <dbReference type="EMBL" id="BBF66394.1"/>
    </source>
</evidence>
<keyword evidence="1" id="KW-1133">Transmembrane helix</keyword>
<keyword evidence="3" id="KW-1185">Reference proteome</keyword>
<proteinExistence type="predicted"/>
<gene>
    <name evidence="2" type="ORF">AFERRID_26120</name>
</gene>
<feature type="transmembrane region" description="Helical" evidence="1">
    <location>
        <begin position="12"/>
        <end position="33"/>
    </location>
</feature>
<evidence type="ECO:0000256" key="1">
    <source>
        <dbReference type="SAM" id="Phobius"/>
    </source>
</evidence>
<accession>A0A2Z6IN82</accession>
<keyword evidence="1" id="KW-0812">Transmembrane</keyword>
<name>A0A2Z6IN82_ACIFI</name>
<protein>
    <submittedName>
        <fullName evidence="2">Uncharacterized protein</fullName>
    </submittedName>
</protein>
<dbReference type="AlphaFoldDB" id="A0A2Z6IN82"/>